<organism evidence="1 2">
    <name type="scientific">Lasiosphaeris hirsuta</name>
    <dbReference type="NCBI Taxonomy" id="260670"/>
    <lineage>
        <taxon>Eukaryota</taxon>
        <taxon>Fungi</taxon>
        <taxon>Dikarya</taxon>
        <taxon>Ascomycota</taxon>
        <taxon>Pezizomycotina</taxon>
        <taxon>Sordariomycetes</taxon>
        <taxon>Sordariomycetidae</taxon>
        <taxon>Sordariales</taxon>
        <taxon>Lasiosphaeriaceae</taxon>
        <taxon>Lasiosphaeris</taxon>
    </lineage>
</organism>
<dbReference type="Pfam" id="PF13424">
    <property type="entry name" value="TPR_12"/>
    <property type="match status" value="1"/>
</dbReference>
<reference evidence="1" key="1">
    <citation type="submission" date="2023-06" db="EMBL/GenBank/DDBJ databases">
        <title>Genome-scale phylogeny and comparative genomics of the fungal order Sordariales.</title>
        <authorList>
            <consortium name="Lawrence Berkeley National Laboratory"/>
            <person name="Hensen N."/>
            <person name="Bonometti L."/>
            <person name="Westerberg I."/>
            <person name="Brannstrom I.O."/>
            <person name="Guillou S."/>
            <person name="Cros-Aarteil S."/>
            <person name="Calhoun S."/>
            <person name="Haridas S."/>
            <person name="Kuo A."/>
            <person name="Mondo S."/>
            <person name="Pangilinan J."/>
            <person name="Riley R."/>
            <person name="Labutti K."/>
            <person name="Andreopoulos B."/>
            <person name="Lipzen A."/>
            <person name="Chen C."/>
            <person name="Yanf M."/>
            <person name="Daum C."/>
            <person name="Ng V."/>
            <person name="Clum A."/>
            <person name="Steindorff A."/>
            <person name="Ohm R."/>
            <person name="Martin F."/>
            <person name="Silar P."/>
            <person name="Natvig D."/>
            <person name="Lalanne C."/>
            <person name="Gautier V."/>
            <person name="Ament-Velasquez S.L."/>
            <person name="Kruys A."/>
            <person name="Hutchinson M.I."/>
            <person name="Powell A.J."/>
            <person name="Barry K."/>
            <person name="Miller A.N."/>
            <person name="Grigoriev I.V."/>
            <person name="Debuchy R."/>
            <person name="Gladieux P."/>
            <person name="Thoren M.H."/>
            <person name="Johannesson H."/>
        </authorList>
    </citation>
    <scope>NUCLEOTIDE SEQUENCE</scope>
    <source>
        <strain evidence="1">SMH4607-1</strain>
    </source>
</reference>
<proteinExistence type="predicted"/>
<sequence length="169" mass="19247">MTHISLCLDTYMPACDFETDEAAATAKTALALTNFSGLKRLMPENPPRDLEKEMLLAKQNLVDVNTSESIMAYQLDLEGRDDDAIDQYKRCVAKNAEALDPKHSVNMATIHNLANCYDENDRLTEAKKLFDQSLELYHQDTHVVLRNIAYIRRRSSDPEGELECLKMFC</sequence>
<evidence type="ECO:0008006" key="3">
    <source>
        <dbReference type="Google" id="ProtNLM"/>
    </source>
</evidence>
<protein>
    <recommendedName>
        <fullName evidence="3">Tetratricopeptide repeat protein</fullName>
    </recommendedName>
</protein>
<evidence type="ECO:0000313" key="1">
    <source>
        <dbReference type="EMBL" id="KAK0705668.1"/>
    </source>
</evidence>
<comment type="caution">
    <text evidence="1">The sequence shown here is derived from an EMBL/GenBank/DDBJ whole genome shotgun (WGS) entry which is preliminary data.</text>
</comment>
<dbReference type="Proteomes" id="UP001172102">
    <property type="component" value="Unassembled WGS sequence"/>
</dbReference>
<gene>
    <name evidence="1" type="ORF">B0H67DRAFT_649976</name>
</gene>
<keyword evidence="2" id="KW-1185">Reference proteome</keyword>
<name>A0AA39ZXY1_9PEZI</name>
<dbReference type="Gene3D" id="1.25.40.10">
    <property type="entry name" value="Tetratricopeptide repeat domain"/>
    <property type="match status" value="1"/>
</dbReference>
<evidence type="ECO:0000313" key="2">
    <source>
        <dbReference type="Proteomes" id="UP001172102"/>
    </source>
</evidence>
<dbReference type="InterPro" id="IPR011990">
    <property type="entry name" value="TPR-like_helical_dom_sf"/>
</dbReference>
<accession>A0AA39ZXY1</accession>
<dbReference type="AlphaFoldDB" id="A0AA39ZXY1"/>
<dbReference type="EMBL" id="JAUKUA010000007">
    <property type="protein sequence ID" value="KAK0705668.1"/>
    <property type="molecule type" value="Genomic_DNA"/>
</dbReference>
<dbReference type="SUPFAM" id="SSF48452">
    <property type="entry name" value="TPR-like"/>
    <property type="match status" value="1"/>
</dbReference>